<evidence type="ECO:0000256" key="1">
    <source>
        <dbReference type="ARBA" id="ARBA00022500"/>
    </source>
</evidence>
<reference evidence="4 5" key="1">
    <citation type="submission" date="2019-10" db="EMBL/GenBank/DDBJ databases">
        <title>Whole-genome sequence of the extremophile Heliorestis acidaminivorans DSM 24790.</title>
        <authorList>
            <person name="Kyndt J.A."/>
            <person name="Meyer T.E."/>
        </authorList>
    </citation>
    <scope>NUCLEOTIDE SEQUENCE [LARGE SCALE GENOMIC DNA]</scope>
    <source>
        <strain evidence="4 5">DSM 24790</strain>
    </source>
</reference>
<protein>
    <submittedName>
        <fullName evidence="4">Chemotaxis protein CheC</fullName>
    </submittedName>
</protein>
<dbReference type="Pfam" id="PF04509">
    <property type="entry name" value="CheC"/>
    <property type="match status" value="2"/>
</dbReference>
<dbReference type="PANTHER" id="PTHR43693">
    <property type="entry name" value="PROTEIN PHOSPHATASE CHEZ"/>
    <property type="match status" value="1"/>
</dbReference>
<keyword evidence="2" id="KW-0378">Hydrolase</keyword>
<keyword evidence="5" id="KW-1185">Reference proteome</keyword>
<dbReference type="Proteomes" id="UP000468766">
    <property type="component" value="Unassembled WGS sequence"/>
</dbReference>
<name>A0A6I0F633_9FIRM</name>
<organism evidence="4 5">
    <name type="scientific">Heliorestis acidaminivorans</name>
    <dbReference type="NCBI Taxonomy" id="553427"/>
    <lineage>
        <taxon>Bacteria</taxon>
        <taxon>Bacillati</taxon>
        <taxon>Bacillota</taxon>
        <taxon>Clostridia</taxon>
        <taxon>Eubacteriales</taxon>
        <taxon>Heliobacteriaceae</taxon>
        <taxon>Heliorestis</taxon>
    </lineage>
</organism>
<evidence type="ECO:0000259" key="3">
    <source>
        <dbReference type="Pfam" id="PF04509"/>
    </source>
</evidence>
<dbReference type="InterPro" id="IPR007597">
    <property type="entry name" value="CheC"/>
</dbReference>
<dbReference type="AlphaFoldDB" id="A0A6I0F633"/>
<keyword evidence="1" id="KW-0145">Chemotaxis</keyword>
<evidence type="ECO:0000313" key="4">
    <source>
        <dbReference type="EMBL" id="KAB2952739.1"/>
    </source>
</evidence>
<comment type="caution">
    <text evidence="4">The sequence shown here is derived from an EMBL/GenBank/DDBJ whole genome shotgun (WGS) entry which is preliminary data.</text>
</comment>
<dbReference type="CDD" id="cd17909">
    <property type="entry name" value="CheC_ClassI"/>
    <property type="match status" value="1"/>
</dbReference>
<sequence length="195" mass="20593">MQIDALKEVGNVGAGNAATALSQMVQRGIDMKVPNLKVVPFSQVAEHMGGDESIVAGVYLRVDGKAPANILFALTEESAKRMVDLLMGMQPGTTVSLGEMEISALKEVGNILAGTYLNALSMFTRLTFEQSVPALAIDMAAAIISVVLTTIAEVGDHAMLLETEFQGLDLEVKGTLYLIPEEGSLELILSTLGLA</sequence>
<dbReference type="GO" id="GO:0016787">
    <property type="term" value="F:hydrolase activity"/>
    <property type="evidence" value="ECO:0007669"/>
    <property type="project" value="UniProtKB-KW"/>
</dbReference>
<dbReference type="SUPFAM" id="SSF103039">
    <property type="entry name" value="CheC-like"/>
    <property type="match status" value="1"/>
</dbReference>
<accession>A0A6I0F633</accession>
<dbReference type="InterPro" id="IPR028976">
    <property type="entry name" value="CheC-like_sf"/>
</dbReference>
<dbReference type="GO" id="GO:0006935">
    <property type="term" value="P:chemotaxis"/>
    <property type="evidence" value="ECO:0007669"/>
    <property type="project" value="UniProtKB-KW"/>
</dbReference>
<dbReference type="Gene3D" id="3.40.1550.10">
    <property type="entry name" value="CheC-like"/>
    <property type="match status" value="1"/>
</dbReference>
<gene>
    <name evidence="4" type="ORF">F9B85_07825</name>
</gene>
<feature type="domain" description="CheC-like protein" evidence="3">
    <location>
        <begin position="100"/>
        <end position="135"/>
    </location>
</feature>
<evidence type="ECO:0000256" key="2">
    <source>
        <dbReference type="ARBA" id="ARBA00022801"/>
    </source>
</evidence>
<feature type="domain" description="CheC-like protein" evidence="3">
    <location>
        <begin position="1"/>
        <end position="37"/>
    </location>
</feature>
<evidence type="ECO:0000313" key="5">
    <source>
        <dbReference type="Proteomes" id="UP000468766"/>
    </source>
</evidence>
<proteinExistence type="predicted"/>
<dbReference type="InterPro" id="IPR050992">
    <property type="entry name" value="CheZ_family_phosphatases"/>
</dbReference>
<dbReference type="EMBL" id="WBXO01000005">
    <property type="protein sequence ID" value="KAB2952739.1"/>
    <property type="molecule type" value="Genomic_DNA"/>
</dbReference>
<dbReference type="PANTHER" id="PTHR43693:SF1">
    <property type="entry name" value="PROTEIN PHOSPHATASE CHEZ"/>
    <property type="match status" value="1"/>
</dbReference>
<dbReference type="OrthoDB" id="9812187at2"/>